<feature type="region of interest" description="Disordered" evidence="1">
    <location>
        <begin position="325"/>
        <end position="477"/>
    </location>
</feature>
<feature type="compositionally biased region" description="Polar residues" evidence="1">
    <location>
        <begin position="399"/>
        <end position="410"/>
    </location>
</feature>
<feature type="compositionally biased region" description="Low complexity" evidence="1">
    <location>
        <begin position="341"/>
        <end position="352"/>
    </location>
</feature>
<feature type="region of interest" description="Disordered" evidence="1">
    <location>
        <begin position="509"/>
        <end position="598"/>
    </location>
</feature>
<dbReference type="InParanoid" id="A0A0H2RKY1"/>
<keyword evidence="3" id="KW-1185">Reference proteome</keyword>
<protein>
    <submittedName>
        <fullName evidence="2">Uncharacterized protein</fullName>
    </submittedName>
</protein>
<evidence type="ECO:0000313" key="3">
    <source>
        <dbReference type="Proteomes" id="UP000053477"/>
    </source>
</evidence>
<feature type="compositionally biased region" description="Low complexity" evidence="1">
    <location>
        <begin position="866"/>
        <end position="875"/>
    </location>
</feature>
<feature type="region of interest" description="Disordered" evidence="1">
    <location>
        <begin position="616"/>
        <end position="709"/>
    </location>
</feature>
<feature type="compositionally biased region" description="Low complexity" evidence="1">
    <location>
        <begin position="525"/>
        <end position="542"/>
    </location>
</feature>
<feature type="compositionally biased region" description="Basic residues" evidence="1">
    <location>
        <begin position="9"/>
        <end position="21"/>
    </location>
</feature>
<gene>
    <name evidence="2" type="ORF">SCHPADRAFT_998091</name>
</gene>
<evidence type="ECO:0000313" key="2">
    <source>
        <dbReference type="EMBL" id="KLO12509.1"/>
    </source>
</evidence>
<feature type="compositionally biased region" description="Basic residues" evidence="1">
    <location>
        <begin position="684"/>
        <end position="693"/>
    </location>
</feature>
<feature type="compositionally biased region" description="Polar residues" evidence="1">
    <location>
        <begin position="569"/>
        <end position="589"/>
    </location>
</feature>
<proteinExistence type="predicted"/>
<feature type="compositionally biased region" description="Polar residues" evidence="1">
    <location>
        <begin position="694"/>
        <end position="708"/>
    </location>
</feature>
<feature type="region of interest" description="Disordered" evidence="1">
    <location>
        <begin position="1168"/>
        <end position="1204"/>
    </location>
</feature>
<feature type="region of interest" description="Disordered" evidence="1">
    <location>
        <begin position="780"/>
        <end position="804"/>
    </location>
</feature>
<feature type="compositionally biased region" description="Pro residues" evidence="1">
    <location>
        <begin position="854"/>
        <end position="865"/>
    </location>
</feature>
<dbReference type="EMBL" id="KQ085976">
    <property type="protein sequence ID" value="KLO12509.1"/>
    <property type="molecule type" value="Genomic_DNA"/>
</dbReference>
<reference evidence="2 3" key="1">
    <citation type="submission" date="2015-04" db="EMBL/GenBank/DDBJ databases">
        <title>Complete genome sequence of Schizopora paradoxa KUC8140, a cosmopolitan wood degrader in East Asia.</title>
        <authorList>
            <consortium name="DOE Joint Genome Institute"/>
            <person name="Min B."/>
            <person name="Park H."/>
            <person name="Jang Y."/>
            <person name="Kim J.-J."/>
            <person name="Kim K.H."/>
            <person name="Pangilinan J."/>
            <person name="Lipzen A."/>
            <person name="Riley R."/>
            <person name="Grigoriev I.V."/>
            <person name="Spatafora J.W."/>
            <person name="Choi I.-G."/>
        </authorList>
    </citation>
    <scope>NUCLEOTIDE SEQUENCE [LARGE SCALE GENOMIC DNA]</scope>
    <source>
        <strain evidence="2 3">KUC8140</strain>
    </source>
</reference>
<feature type="compositionally biased region" description="Low complexity" evidence="1">
    <location>
        <begin position="440"/>
        <end position="452"/>
    </location>
</feature>
<feature type="compositionally biased region" description="Low complexity" evidence="1">
    <location>
        <begin position="295"/>
        <end position="306"/>
    </location>
</feature>
<name>A0A0H2RKY1_9AGAM</name>
<dbReference type="Proteomes" id="UP000053477">
    <property type="component" value="Unassembled WGS sequence"/>
</dbReference>
<feature type="region of interest" description="Disordered" evidence="1">
    <location>
        <begin position="1"/>
        <end position="47"/>
    </location>
</feature>
<dbReference type="STRING" id="27342.A0A0H2RKY1"/>
<feature type="region of interest" description="Disordered" evidence="1">
    <location>
        <begin position="230"/>
        <end position="308"/>
    </location>
</feature>
<feature type="compositionally biased region" description="Polar residues" evidence="1">
    <location>
        <begin position="138"/>
        <end position="157"/>
    </location>
</feature>
<feature type="compositionally biased region" description="Low complexity" evidence="1">
    <location>
        <begin position="38"/>
        <end position="47"/>
    </location>
</feature>
<feature type="compositionally biased region" description="Basic and acidic residues" evidence="1">
    <location>
        <begin position="627"/>
        <end position="640"/>
    </location>
</feature>
<feature type="region of interest" description="Disordered" evidence="1">
    <location>
        <begin position="130"/>
        <end position="213"/>
    </location>
</feature>
<sequence length="1343" mass="147499">MLSFMNLGGRKKRRRGSKRGRASSGATVATARLPMHNSSRNSSDSFMSPETILRIGIDETERKGVDLDIGKPRSLVGQKLVVPEWPSARKEDRSPALQLEFHHEPWTSQFPRNLLQSRNGSMSSMDELMKTARPRRGQGSTSSIDLPKISNSPNTSRRAMPIPPPIGIPILNSKVTVSQPPDREGPSSLAPPSSYHPPNDDDGDMDKMSTISGMSAARDAFNAFSFASTPGTQYDLELPPDQFPDAERSGLSRRPSSRSRDRLKHRTVRQDSATLPRDFNWTERPKSGQEDPRRSSSASRKSSMHSLWKRNAVAEQELGDALKEVLKSDKVGKGSSQADFQPGSSSTRSRSQPPAPPPPLLTPGAQKLDKADQAALHRVSRVVEVPTPPSSPEKPRRQQGMNKTSSTSLAHSARTFGSVVSSRPATSRSVLTNSSPPPSSASKSSKSPTPTAVQSAVNTGSSSSFSTRYTTVVPPSARTKLTIDEGTIEDQVQKMDFVSFLDDFQFSSPANTPSHNDLLNDAMLRQAQAPPSSKPQKSPSRSSKSRDTAISNASFLRLRAQKKSDTKSKPLTTQTPGFTFGTANSGKSRTSQKDEVLDISSERSIAKAKSREFLEKALTTTSSSRSLRPEPEDYEMERRRPSLPQLHTGHSDVQDEDESSSARSPDLLDMLIPNGNIVSPISSTRRKLGRKRSGSTPNPIKLMRSNTGKYRDGGMPFTLIREMDIYDVDECAPTPTTTLDHGQTFPETPRAFSPILTADFPMEDVYPSVSNVLAQVREAFTESEPELGRPGRRSPPSPASPILDTRFGHKAMATEADNFGDAADDETVEEKLERISKRYSRPKSYPSTLNSSPPISPLDLPPLPLLSPDASLPSLRNEPLTPAPNGIPRPLPIVDTIIAPPQRRVGTRPRLPFGPRKPNQASLTQPPVSLLSSFYGSAPASLNGSPDASHLAHSSETSTPPATAPSFRSTPIRWRGYTYDVAQWVLSSSDLQSIVSRAIRQSSNPSNVRILTLDVLDRELPEEEGILVARKHEIENNYKVQVRKRRTLISYLSGLGQTPLASKGDICASAGRLAEEISEVTNYCDGLAEELLEISDQLGQIKKLREVHSASAFNMALRKLYAKYTSQVEENHSLREEVSYLKAESDMAWKQAEDLVLDLDSLSTTYGDPSDGYGVSDSATVKTASRRSSRVSLSRKSMRRASRLSVRNSSVSSLRVNLSSGVRSTFSSDTIPPVPPLPEYRNSAISDAFSNRNSSYERRRMLSGLPPSRAEDIQRMEREIFNMLDPDHRRESRAGSGTPARRQSVIGAIYHEDEFETMRQSHHVRNRSLPSLPLSAMSTTYNI</sequence>
<accession>A0A0H2RKY1</accession>
<evidence type="ECO:0000256" key="1">
    <source>
        <dbReference type="SAM" id="MobiDB-lite"/>
    </source>
</evidence>
<feature type="compositionally biased region" description="Pro residues" evidence="1">
    <location>
        <begin position="881"/>
        <end position="891"/>
    </location>
</feature>
<dbReference type="OrthoDB" id="3271284at2759"/>
<feature type="compositionally biased region" description="Polar residues" evidence="1">
    <location>
        <begin position="453"/>
        <end position="470"/>
    </location>
</feature>
<feature type="region of interest" description="Disordered" evidence="1">
    <location>
        <begin position="942"/>
        <end position="969"/>
    </location>
</feature>
<feature type="region of interest" description="Disordered" evidence="1">
    <location>
        <begin position="816"/>
        <end position="925"/>
    </location>
</feature>
<organism evidence="2 3">
    <name type="scientific">Schizopora paradoxa</name>
    <dbReference type="NCBI Taxonomy" id="27342"/>
    <lineage>
        <taxon>Eukaryota</taxon>
        <taxon>Fungi</taxon>
        <taxon>Dikarya</taxon>
        <taxon>Basidiomycota</taxon>
        <taxon>Agaricomycotina</taxon>
        <taxon>Agaricomycetes</taxon>
        <taxon>Hymenochaetales</taxon>
        <taxon>Schizoporaceae</taxon>
        <taxon>Schizopora</taxon>
    </lineage>
</organism>
<feature type="compositionally biased region" description="Basic and acidic residues" evidence="1">
    <location>
        <begin position="280"/>
        <end position="294"/>
    </location>
</feature>
<feature type="compositionally biased region" description="Polar residues" evidence="1">
    <location>
        <begin position="418"/>
        <end position="433"/>
    </location>
</feature>
<feature type="compositionally biased region" description="Basic residues" evidence="1">
    <location>
        <begin position="255"/>
        <end position="267"/>
    </location>
</feature>